<dbReference type="PANTHER" id="PTHR12553">
    <property type="entry name" value="ZINC PHOSPHODIESTERASE ELAC PROTEIN 2"/>
    <property type="match status" value="1"/>
</dbReference>
<comment type="cofactor">
    <cofactor evidence="2">
        <name>Zn(2+)</name>
        <dbReference type="ChEBI" id="CHEBI:29105"/>
    </cofactor>
</comment>
<keyword evidence="14" id="KW-1185">Reference proteome</keyword>
<dbReference type="SUPFAM" id="SSF56281">
    <property type="entry name" value="Metallo-hydrolase/oxidoreductase"/>
    <property type="match status" value="2"/>
</dbReference>
<comment type="similarity">
    <text evidence="3">Belongs to the RNase Z family.</text>
</comment>
<feature type="region of interest" description="Disordered" evidence="11">
    <location>
        <begin position="190"/>
        <end position="232"/>
    </location>
</feature>
<dbReference type="InterPro" id="IPR027794">
    <property type="entry name" value="tRNase_Z_dom"/>
</dbReference>
<dbReference type="EMBL" id="BAABUJ010000024">
    <property type="protein sequence ID" value="GAA5802679.1"/>
    <property type="molecule type" value="Genomic_DNA"/>
</dbReference>
<evidence type="ECO:0000256" key="7">
    <source>
        <dbReference type="ARBA" id="ARBA00022723"/>
    </source>
</evidence>
<evidence type="ECO:0000256" key="9">
    <source>
        <dbReference type="ARBA" id="ARBA00022801"/>
    </source>
</evidence>
<dbReference type="InterPro" id="IPR036866">
    <property type="entry name" value="RibonucZ/Hydroxyglut_hydro"/>
</dbReference>
<feature type="domain" description="tRNase Z endonuclease" evidence="12">
    <location>
        <begin position="6"/>
        <end position="65"/>
    </location>
</feature>
<evidence type="ECO:0000256" key="4">
    <source>
        <dbReference type="ARBA" id="ARBA00012477"/>
    </source>
</evidence>
<evidence type="ECO:0000256" key="8">
    <source>
        <dbReference type="ARBA" id="ARBA00022759"/>
    </source>
</evidence>
<evidence type="ECO:0000256" key="10">
    <source>
        <dbReference type="ARBA" id="ARBA00022833"/>
    </source>
</evidence>
<keyword evidence="5" id="KW-0819">tRNA processing</keyword>
<evidence type="ECO:0000256" key="6">
    <source>
        <dbReference type="ARBA" id="ARBA00022722"/>
    </source>
</evidence>
<keyword evidence="8" id="KW-0255">Endonuclease</keyword>
<comment type="catalytic activity">
    <reaction evidence="1">
        <text>Endonucleolytic cleavage of RNA, removing extra 3' nucleotides from tRNA precursor, generating 3' termini of tRNAs. A 3'-hydroxy group is left at the tRNA terminus and a 5'-phosphoryl group is left at the trailer molecule.</text>
        <dbReference type="EC" id="3.1.26.11"/>
    </reaction>
</comment>
<organism evidence="13 14">
    <name type="scientific">Helicostylum pulchrum</name>
    <dbReference type="NCBI Taxonomy" id="562976"/>
    <lineage>
        <taxon>Eukaryota</taxon>
        <taxon>Fungi</taxon>
        <taxon>Fungi incertae sedis</taxon>
        <taxon>Mucoromycota</taxon>
        <taxon>Mucoromycotina</taxon>
        <taxon>Mucoromycetes</taxon>
        <taxon>Mucorales</taxon>
        <taxon>Mucorineae</taxon>
        <taxon>Mucoraceae</taxon>
        <taxon>Helicostylum</taxon>
    </lineage>
</organism>
<keyword evidence="7" id="KW-0479">Metal-binding</keyword>
<reference evidence="13 14" key="1">
    <citation type="submission" date="2024-04" db="EMBL/GenBank/DDBJ databases">
        <title>genome sequences of Mucor flavus KT1a and Helicostylum pulchrum KT1b strains isolation_sourced from the surface of a dry-aged beef.</title>
        <authorList>
            <person name="Toyotome T."/>
            <person name="Hosono M."/>
            <person name="Torimaru M."/>
            <person name="Fukuda K."/>
            <person name="Mikami N."/>
        </authorList>
    </citation>
    <scope>NUCLEOTIDE SEQUENCE [LARGE SCALE GENOMIC DNA]</scope>
    <source>
        <strain evidence="13 14">KT1b</strain>
    </source>
</reference>
<evidence type="ECO:0000313" key="14">
    <source>
        <dbReference type="Proteomes" id="UP001476247"/>
    </source>
</evidence>
<proteinExistence type="inferred from homology"/>
<keyword evidence="10" id="KW-0862">Zinc</keyword>
<gene>
    <name evidence="13" type="ORF">HPULCUR_008153</name>
</gene>
<keyword evidence="9" id="KW-0378">Hydrolase</keyword>
<feature type="region of interest" description="Disordered" evidence="11">
    <location>
        <begin position="142"/>
        <end position="173"/>
    </location>
</feature>
<evidence type="ECO:0000313" key="13">
    <source>
        <dbReference type="EMBL" id="GAA5802679.1"/>
    </source>
</evidence>
<evidence type="ECO:0000256" key="11">
    <source>
        <dbReference type="SAM" id="MobiDB-lite"/>
    </source>
</evidence>
<name>A0ABP9Y6S1_9FUNG</name>
<feature type="compositionally biased region" description="Low complexity" evidence="11">
    <location>
        <begin position="145"/>
        <end position="161"/>
    </location>
</feature>
<dbReference type="Pfam" id="PF23023">
    <property type="entry name" value="Anti-Pycsar_Apyc1"/>
    <property type="match status" value="1"/>
</dbReference>
<evidence type="ECO:0000256" key="2">
    <source>
        <dbReference type="ARBA" id="ARBA00001947"/>
    </source>
</evidence>
<sequence>MKAYIQIVGQNSPEGPASLIVHYDDQRYLFNCREGTQRLCVQEKARLAKTSNVFLSRLNWDCIGGLTGMLLTLTDAGIKNIGLHGGKNLTHFIAATRHFVYRTSTNVKINEIDETSKPFKDKNLSITPVIVYPVKNNKRDYQEFSSSNSSGSESDSSSDSEYNFVKDPIDDEKGEHKYRQNVVNMMFTNTNQGQKAPGHTIEADCSPRPDNTNASTRVHPLSEEAKSTSKSLTNTQRNYLMKALPRVQQDAAAITYICQGASVPPKFNKAAAVALGIKPGPVYGQLQKGISVTLDDGKVVTREMVCDPEVPGHVFVVVDCPNSSYIDGLISSKQFDTYLDPNGKYKINVMIHHLGNNVIHDSRYKEWLRKFDQTTDHIFGSTDVCAQTVQFTSHALGQVKLSKLNDKIFPIPQYSNIPETKLSDIKGLPKNSFVLKNMAQYNLEPRNGITYLDRPAFNHTNFDLPEIKEIENNQEYAEAVKLAKAEADKVDTETEDFPGKDVEIVTLGTGSSIPAKYRNVSATLVKIPNYGSIMLDAGEGTYGQMMRRYGLGYVDEEISKLRCIFVSHLHADHHLGVIQLIKKWNMVNRTEDTLTIVAPFVYKHWLGEYGDVEFIGSKKRVNYIRSENILSKATPRGRELKVLNELKKTLGLEFIQPVEVIHCRWAYGLSVKHKSGWKLVYSGDTRPCNKLVEAGKDATLLIHEATLEDASLDKAIAKRHSTTGEAIDVGKRQNERPIYIIKSFHFDMMSIPIKQLPLLPKYTNAIQLVFKDEENDEEDETKIK</sequence>
<dbReference type="CDD" id="cd07718">
    <property type="entry name" value="RNaseZ_ELAC1_ELAC2-C-term-like_MBL-fold"/>
    <property type="match status" value="1"/>
</dbReference>
<dbReference type="Gene3D" id="3.60.15.10">
    <property type="entry name" value="Ribonuclease Z/Hydroxyacylglutathione hydrolase-like"/>
    <property type="match status" value="2"/>
</dbReference>
<dbReference type="Pfam" id="PF13691">
    <property type="entry name" value="Lactamase_B_4"/>
    <property type="match status" value="1"/>
</dbReference>
<evidence type="ECO:0000256" key="1">
    <source>
        <dbReference type="ARBA" id="ARBA00000402"/>
    </source>
</evidence>
<accession>A0ABP9Y6S1</accession>
<dbReference type="InterPro" id="IPR047151">
    <property type="entry name" value="RNZ2-like"/>
</dbReference>
<dbReference type="PANTHER" id="PTHR12553:SF49">
    <property type="entry name" value="ZINC PHOSPHODIESTERASE ELAC PROTEIN 2"/>
    <property type="match status" value="1"/>
</dbReference>
<dbReference type="Proteomes" id="UP001476247">
    <property type="component" value="Unassembled WGS sequence"/>
</dbReference>
<evidence type="ECO:0000259" key="12">
    <source>
        <dbReference type="Pfam" id="PF13691"/>
    </source>
</evidence>
<keyword evidence="6" id="KW-0540">Nuclease</keyword>
<comment type="caution">
    <text evidence="13">The sequence shown here is derived from an EMBL/GenBank/DDBJ whole genome shotgun (WGS) entry which is preliminary data.</text>
</comment>
<evidence type="ECO:0000256" key="5">
    <source>
        <dbReference type="ARBA" id="ARBA00022694"/>
    </source>
</evidence>
<dbReference type="EC" id="3.1.26.11" evidence="4"/>
<protein>
    <recommendedName>
        <fullName evidence="4">ribonuclease Z</fullName>
        <ecNumber evidence="4">3.1.26.11</ecNumber>
    </recommendedName>
</protein>
<evidence type="ECO:0000256" key="3">
    <source>
        <dbReference type="ARBA" id="ARBA00007823"/>
    </source>
</evidence>